<organism evidence="3 4">
    <name type="scientific">Kockovaella imperatae</name>
    <dbReference type="NCBI Taxonomy" id="4999"/>
    <lineage>
        <taxon>Eukaryota</taxon>
        <taxon>Fungi</taxon>
        <taxon>Dikarya</taxon>
        <taxon>Basidiomycota</taxon>
        <taxon>Agaricomycotina</taxon>
        <taxon>Tremellomycetes</taxon>
        <taxon>Tremellales</taxon>
        <taxon>Cuniculitremaceae</taxon>
        <taxon>Kockovaella</taxon>
    </lineage>
</organism>
<keyword evidence="4" id="KW-1185">Reference proteome</keyword>
<keyword evidence="2" id="KW-0472">Membrane</keyword>
<protein>
    <submittedName>
        <fullName evidence="3">Uncharacterized protein</fullName>
    </submittedName>
</protein>
<keyword evidence="2" id="KW-1133">Transmembrane helix</keyword>
<dbReference type="RefSeq" id="XP_021873960.1">
    <property type="nucleotide sequence ID" value="XM_022017884.1"/>
</dbReference>
<keyword evidence="2" id="KW-0812">Transmembrane</keyword>
<proteinExistence type="predicted"/>
<evidence type="ECO:0000313" key="3">
    <source>
        <dbReference type="EMBL" id="ORX40175.1"/>
    </source>
</evidence>
<evidence type="ECO:0000256" key="1">
    <source>
        <dbReference type="SAM" id="MobiDB-lite"/>
    </source>
</evidence>
<feature type="transmembrane region" description="Helical" evidence="2">
    <location>
        <begin position="16"/>
        <end position="35"/>
    </location>
</feature>
<evidence type="ECO:0000313" key="4">
    <source>
        <dbReference type="Proteomes" id="UP000193218"/>
    </source>
</evidence>
<dbReference type="Proteomes" id="UP000193218">
    <property type="component" value="Unassembled WGS sequence"/>
</dbReference>
<gene>
    <name evidence="3" type="ORF">BD324DRAFT_648777</name>
</gene>
<reference evidence="3 4" key="1">
    <citation type="submission" date="2017-03" db="EMBL/GenBank/DDBJ databases">
        <title>Widespread Adenine N6-methylation of Active Genes in Fungi.</title>
        <authorList>
            <consortium name="DOE Joint Genome Institute"/>
            <person name="Mondo S.J."/>
            <person name="Dannebaum R.O."/>
            <person name="Kuo R.C."/>
            <person name="Louie K.B."/>
            <person name="Bewick A.J."/>
            <person name="Labutti K."/>
            <person name="Haridas S."/>
            <person name="Kuo A."/>
            <person name="Salamov A."/>
            <person name="Ahrendt S.R."/>
            <person name="Lau R."/>
            <person name="Bowen B.P."/>
            <person name="Lipzen A."/>
            <person name="Sullivan W."/>
            <person name="Andreopoulos W.B."/>
            <person name="Clum A."/>
            <person name="Lindquist E."/>
            <person name="Daum C."/>
            <person name="Northen T.R."/>
            <person name="Ramamoorthy G."/>
            <person name="Schmitz R.J."/>
            <person name="Gryganskyi A."/>
            <person name="Culley D."/>
            <person name="Magnuson J."/>
            <person name="James T.Y."/>
            <person name="O'Malley M.A."/>
            <person name="Stajich J.E."/>
            <person name="Spatafora J.W."/>
            <person name="Visel A."/>
            <person name="Grigoriev I.V."/>
        </authorList>
    </citation>
    <scope>NUCLEOTIDE SEQUENCE [LARGE SCALE GENOMIC DNA]</scope>
    <source>
        <strain evidence="3 4">NRRL Y-17943</strain>
    </source>
</reference>
<accession>A0A1Y1USJ7</accession>
<dbReference type="AlphaFoldDB" id="A0A1Y1USJ7"/>
<evidence type="ECO:0000256" key="2">
    <source>
        <dbReference type="SAM" id="Phobius"/>
    </source>
</evidence>
<feature type="region of interest" description="Disordered" evidence="1">
    <location>
        <begin position="235"/>
        <end position="257"/>
    </location>
</feature>
<dbReference type="GeneID" id="33559693"/>
<dbReference type="InParanoid" id="A0A1Y1USJ7"/>
<sequence>MSVAPSSRTSSTYETVVISLVAFGLIGLGSLSLVIRKKRQRDFLAGVEAGRTMRIPTRSNNARWVQLSNGQMVEMQNNSSIENPKEGFVGRQPEIWDSKLETDDLEEPVDEKTTTLSSSIGLTLRANSVDGWNPMSVVIPDFKLPQPRTLTPNSMSTRTPQQNGTTESDIELNLLLLMPDESTLSNLQDIPPGHDLDMGEKIPPIMIASTRMPVSVTAAGQAQWNRICRDIDKRAPPRVDASRPSEIRYERADGFRR</sequence>
<dbReference type="EMBL" id="NBSH01000002">
    <property type="protein sequence ID" value="ORX40175.1"/>
    <property type="molecule type" value="Genomic_DNA"/>
</dbReference>
<name>A0A1Y1USJ7_9TREE</name>
<comment type="caution">
    <text evidence="3">The sequence shown here is derived from an EMBL/GenBank/DDBJ whole genome shotgun (WGS) entry which is preliminary data.</text>
</comment>